<protein>
    <submittedName>
        <fullName evidence="1">Uncharacterized protein</fullName>
    </submittedName>
</protein>
<evidence type="ECO:0000313" key="1">
    <source>
        <dbReference type="EMBL" id="AVH56414.1"/>
    </source>
</evidence>
<proteinExistence type="predicted"/>
<dbReference type="EMBL" id="CP026652">
    <property type="protein sequence ID" value="AVH56414.1"/>
    <property type="molecule type" value="Genomic_DNA"/>
</dbReference>
<sequence length="69" mass="6892">MGGVHGAGGLLRAFFAPSAPALPHSRLLPQCLKGLGGTPRAGGPPSFLGAAAPRPRIGLNGLVLKRRTG</sequence>
<reference evidence="1 2" key="1">
    <citation type="submission" date="2018-02" db="EMBL/GenBank/DDBJ databases">
        <title>Complete genome sequence of Streptomyces dengpaensis, the producer of angucyclines.</title>
        <authorList>
            <person name="Yumei L."/>
        </authorList>
    </citation>
    <scope>NUCLEOTIDE SEQUENCE [LARGE SCALE GENOMIC DNA]</scope>
    <source>
        <strain evidence="1 2">XZHG99</strain>
    </source>
</reference>
<gene>
    <name evidence="1" type="ORF">C4B68_12235</name>
</gene>
<organism evidence="1 2">
    <name type="scientific">Streptomyces dengpaensis</name>
    <dbReference type="NCBI Taxonomy" id="2049881"/>
    <lineage>
        <taxon>Bacteria</taxon>
        <taxon>Bacillati</taxon>
        <taxon>Actinomycetota</taxon>
        <taxon>Actinomycetes</taxon>
        <taxon>Kitasatosporales</taxon>
        <taxon>Streptomycetaceae</taxon>
        <taxon>Streptomyces</taxon>
    </lineage>
</organism>
<name>A0ABM6SQJ4_9ACTN</name>
<keyword evidence="2" id="KW-1185">Reference proteome</keyword>
<accession>A0ABM6SQJ4</accession>
<evidence type="ECO:0000313" key="2">
    <source>
        <dbReference type="Proteomes" id="UP000238413"/>
    </source>
</evidence>
<dbReference type="Proteomes" id="UP000238413">
    <property type="component" value="Chromosome"/>
</dbReference>